<gene>
    <name evidence="2" type="ORF">CARN3_0682</name>
</gene>
<dbReference type="GO" id="GO:0061503">
    <property type="term" value="F:tRNA threonylcarbamoyladenosine dehydratase"/>
    <property type="evidence" value="ECO:0007669"/>
    <property type="project" value="TreeGrafter"/>
</dbReference>
<feature type="domain" description="THIF-type NAD/FAD binding fold" evidence="1">
    <location>
        <begin position="184"/>
        <end position="336"/>
    </location>
</feature>
<dbReference type="PANTHER" id="PTHR43267:SF1">
    <property type="entry name" value="TRNA THREONYLCARBAMOYLADENOSINE DEHYDRATASE"/>
    <property type="match status" value="1"/>
</dbReference>
<dbReference type="InterPro" id="IPR000594">
    <property type="entry name" value="ThiF_NAD_FAD-bd"/>
</dbReference>
<protein>
    <recommendedName>
        <fullName evidence="1">THIF-type NAD/FAD binding fold domain-containing protein</fullName>
    </recommendedName>
</protein>
<proteinExistence type="predicted"/>
<accession>E6PXS6</accession>
<dbReference type="SUPFAM" id="SSF69572">
    <property type="entry name" value="Activating enzymes of the ubiquitin-like proteins"/>
    <property type="match status" value="1"/>
</dbReference>
<dbReference type="Pfam" id="PF00899">
    <property type="entry name" value="ThiF"/>
    <property type="match status" value="1"/>
</dbReference>
<sequence>MRDLTSCSAAITSTLHSEAARHLLRSDGQEDLCFALWRPSKGKTRNTALIQKLILPRRGERKLHGNASFLPHYFERAASEAAAAGAGLAFLHSHLGPGWQDMSGDDIRAEEKHAPAAYGATGLPLVGLTLATDGALSARFWERVAPRKYKRVWCTHVRVVGEKLSVTFADRLMPAPQPKEELRRTVASWGMRVQSDLARLRVGIVGAGSVGSIVAEALARTGIARISLLDFDTVEFVNLDRLLHARRIDALSHRSKVSSLGRGLRLSATASEFQTDELEYSVAEEEGFRSALDCDVLFSCVDRPWGRSILNFIAYAHLIPVVDGGIQVEAKPGIGLRRADWKAHIVGHEHRCLECLGQYNAGLVAAEREGYFDDPKYIAGLPADHPIKRNENVFAFSLSAASFEVLQALMMVIAPLGIASPGAQMYHFVPGLLDAPKFELCNEGCPYPALAAKGDHTGFVVTAQHKKAEQARSERATALRTLPWRYRIQMFLERLAERFG</sequence>
<dbReference type="PANTHER" id="PTHR43267">
    <property type="entry name" value="TRNA THREONYLCARBAMOYLADENOSINE DEHYDRATASE"/>
    <property type="match status" value="1"/>
</dbReference>
<dbReference type="CDD" id="cd01483">
    <property type="entry name" value="E1_enzyme_family"/>
    <property type="match status" value="1"/>
</dbReference>
<dbReference type="EMBL" id="CABN01000047">
    <property type="protein sequence ID" value="CBH99735.1"/>
    <property type="molecule type" value="Genomic_DNA"/>
</dbReference>
<comment type="caution">
    <text evidence="2">The sequence shown here is derived from an EMBL/GenBank/DDBJ whole genome shotgun (WGS) entry which is preliminary data.</text>
</comment>
<dbReference type="GO" id="GO:0061504">
    <property type="term" value="P:cyclic threonylcarbamoyladenosine biosynthetic process"/>
    <property type="evidence" value="ECO:0007669"/>
    <property type="project" value="TreeGrafter"/>
</dbReference>
<dbReference type="InterPro" id="IPR045886">
    <property type="entry name" value="ThiF/MoeB/HesA"/>
</dbReference>
<evidence type="ECO:0000313" key="2">
    <source>
        <dbReference type="EMBL" id="CBH99735.1"/>
    </source>
</evidence>
<dbReference type="AlphaFoldDB" id="E6PXS6"/>
<reference evidence="2" key="1">
    <citation type="submission" date="2009-10" db="EMBL/GenBank/DDBJ databases">
        <title>Diversity of trophic interactions inside an arsenic-rich microbial ecosystem.</title>
        <authorList>
            <person name="Bertin P.N."/>
            <person name="Heinrich-Salmeron A."/>
            <person name="Pelletier E."/>
            <person name="Goulhen-Chollet F."/>
            <person name="Arsene-Ploetze F."/>
            <person name="Gallien S."/>
            <person name="Calteau A."/>
            <person name="Vallenet D."/>
            <person name="Casiot C."/>
            <person name="Chane-Woon-Ming B."/>
            <person name="Giloteaux L."/>
            <person name="Barakat M."/>
            <person name="Bonnefoy V."/>
            <person name="Bruneel O."/>
            <person name="Chandler M."/>
            <person name="Cleiss J."/>
            <person name="Duran R."/>
            <person name="Elbaz-Poulichet F."/>
            <person name="Fonknechten N."/>
            <person name="Lauga B."/>
            <person name="Mornico D."/>
            <person name="Ortet P."/>
            <person name="Schaeffer C."/>
            <person name="Siguier P."/>
            <person name="Alexander Thil Smith A."/>
            <person name="Van Dorsselaer A."/>
            <person name="Weissenbach J."/>
            <person name="Medigue C."/>
            <person name="Le Paslier D."/>
        </authorList>
    </citation>
    <scope>NUCLEOTIDE SEQUENCE</scope>
</reference>
<evidence type="ECO:0000259" key="1">
    <source>
        <dbReference type="Pfam" id="PF00899"/>
    </source>
</evidence>
<organism evidence="2">
    <name type="scientific">mine drainage metagenome</name>
    <dbReference type="NCBI Taxonomy" id="410659"/>
    <lineage>
        <taxon>unclassified sequences</taxon>
        <taxon>metagenomes</taxon>
        <taxon>ecological metagenomes</taxon>
    </lineage>
</organism>
<dbReference type="InterPro" id="IPR035985">
    <property type="entry name" value="Ubiquitin-activating_enz"/>
</dbReference>
<name>E6PXS6_9ZZZZ</name>
<dbReference type="GO" id="GO:0008641">
    <property type="term" value="F:ubiquitin-like modifier activating enzyme activity"/>
    <property type="evidence" value="ECO:0007669"/>
    <property type="project" value="InterPro"/>
</dbReference>
<dbReference type="Gene3D" id="3.40.50.720">
    <property type="entry name" value="NAD(P)-binding Rossmann-like Domain"/>
    <property type="match status" value="1"/>
</dbReference>